<gene>
    <name evidence="1" type="ORF">KDA_51030</name>
</gene>
<comment type="caution">
    <text evidence="1">The sequence shown here is derived from an EMBL/GenBank/DDBJ whole genome shotgun (WGS) entry which is preliminary data.</text>
</comment>
<accession>A0A402BE68</accession>
<proteinExistence type="predicted"/>
<dbReference type="AlphaFoldDB" id="A0A402BE68"/>
<dbReference type="RefSeq" id="WP_126629849.1">
    <property type="nucleotide sequence ID" value="NZ_BIFT01000002.1"/>
</dbReference>
<keyword evidence="2" id="KW-1185">Reference proteome</keyword>
<name>A0A402BE68_9CHLR</name>
<reference evidence="2" key="1">
    <citation type="submission" date="2018-12" db="EMBL/GenBank/DDBJ databases">
        <title>Tengunoibacter tsumagoiensis gen. nov., sp. nov., Dictyobacter kobayashii sp. nov., D. alpinus sp. nov., and D. joshuensis sp. nov. and description of Dictyobacteraceae fam. nov. within the order Ktedonobacterales isolated from Tengu-no-mugimeshi.</title>
        <authorList>
            <person name="Wang C.M."/>
            <person name="Zheng Y."/>
            <person name="Sakai Y."/>
            <person name="Toyoda A."/>
            <person name="Minakuchi Y."/>
            <person name="Abe K."/>
            <person name="Yokota A."/>
            <person name="Yabe S."/>
        </authorList>
    </citation>
    <scope>NUCLEOTIDE SEQUENCE [LARGE SCALE GENOMIC DNA]</scope>
    <source>
        <strain evidence="2">Uno16</strain>
    </source>
</reference>
<dbReference type="Proteomes" id="UP000287171">
    <property type="component" value="Unassembled WGS sequence"/>
</dbReference>
<evidence type="ECO:0000313" key="1">
    <source>
        <dbReference type="EMBL" id="GCE29619.1"/>
    </source>
</evidence>
<evidence type="ECO:0000313" key="2">
    <source>
        <dbReference type="Proteomes" id="UP000287171"/>
    </source>
</evidence>
<sequence>MLEACARICFPTLIKATTEYLASVTIRRGYELCVAAINVLAPLLLGRTLKSHLQYVLELRPRIKGVRRNLQVE</sequence>
<organism evidence="1 2">
    <name type="scientific">Dictyobacter alpinus</name>
    <dbReference type="NCBI Taxonomy" id="2014873"/>
    <lineage>
        <taxon>Bacteria</taxon>
        <taxon>Bacillati</taxon>
        <taxon>Chloroflexota</taxon>
        <taxon>Ktedonobacteria</taxon>
        <taxon>Ktedonobacterales</taxon>
        <taxon>Dictyobacteraceae</taxon>
        <taxon>Dictyobacter</taxon>
    </lineage>
</organism>
<dbReference type="OrthoDB" id="8609034at2"/>
<protein>
    <submittedName>
        <fullName evidence="1">Uncharacterized protein</fullName>
    </submittedName>
</protein>
<dbReference type="EMBL" id="BIFT01000002">
    <property type="protein sequence ID" value="GCE29619.1"/>
    <property type="molecule type" value="Genomic_DNA"/>
</dbReference>